<dbReference type="AlphaFoldDB" id="A0A7W7XE70"/>
<dbReference type="Pfam" id="PF12385">
    <property type="entry name" value="Peptidase_C70"/>
    <property type="match status" value="1"/>
</dbReference>
<evidence type="ECO:0008006" key="3">
    <source>
        <dbReference type="Google" id="ProtNLM"/>
    </source>
</evidence>
<evidence type="ECO:0000313" key="2">
    <source>
        <dbReference type="Proteomes" id="UP000582643"/>
    </source>
</evidence>
<protein>
    <recommendedName>
        <fullName evidence="3">Peptidase C39-like domain-containing protein</fullName>
    </recommendedName>
</protein>
<organism evidence="1 2">
    <name type="scientific">Streptomyces nymphaeiformis</name>
    <dbReference type="NCBI Taxonomy" id="2663842"/>
    <lineage>
        <taxon>Bacteria</taxon>
        <taxon>Bacillati</taxon>
        <taxon>Actinomycetota</taxon>
        <taxon>Actinomycetes</taxon>
        <taxon>Kitasatosporales</taxon>
        <taxon>Streptomycetaceae</taxon>
        <taxon>Streptomyces</taxon>
    </lineage>
</organism>
<comment type="caution">
    <text evidence="1">The sequence shown here is derived from an EMBL/GenBank/DDBJ whole genome shotgun (WGS) entry which is preliminary data.</text>
</comment>
<proteinExistence type="predicted"/>
<dbReference type="Proteomes" id="UP000582643">
    <property type="component" value="Unassembled WGS sequence"/>
</dbReference>
<keyword evidence="2" id="KW-1185">Reference proteome</keyword>
<sequence>MGLMAGDGFSFFMHPQEQTNWCWAATAMSVSHFYDAASPWIQCILADDEFGSTDCCADGSTPACNRPWYLFSALKRVGHNGQVEEGVASALEFEIAARRPVVTKIVWSGGGSHFPLISGYADIVVSLNPFTLERYLYIQDPWYGQSFIPYNTFRMSYQGVGKWTVTFYTT</sequence>
<evidence type="ECO:0000313" key="1">
    <source>
        <dbReference type="EMBL" id="MBB4984797.1"/>
    </source>
</evidence>
<name>A0A7W7XE70_9ACTN</name>
<accession>A0A7W7XE70</accession>
<dbReference type="EMBL" id="JACHJY010000008">
    <property type="protein sequence ID" value="MBB4984797.1"/>
    <property type="molecule type" value="Genomic_DNA"/>
</dbReference>
<dbReference type="Gene3D" id="3.90.70.10">
    <property type="entry name" value="Cysteine proteinases"/>
    <property type="match status" value="1"/>
</dbReference>
<reference evidence="1 2" key="1">
    <citation type="submission" date="2020-08" db="EMBL/GenBank/DDBJ databases">
        <title>Genomic Encyclopedia of Type Strains, Phase III (KMG-III): the genomes of soil and plant-associated and newly described type strains.</title>
        <authorList>
            <person name="Whitman W."/>
        </authorList>
    </citation>
    <scope>NUCLEOTIDE SEQUENCE [LARGE SCALE GENOMIC DNA]</scope>
    <source>
        <strain evidence="1 2">SFB5A</strain>
    </source>
</reference>
<gene>
    <name evidence="1" type="ORF">GGE06_005743</name>
</gene>
<dbReference type="InterPro" id="IPR022118">
    <property type="entry name" value="Peptidase_C70_AvrRpt2"/>
</dbReference>